<dbReference type="SUPFAM" id="SSF51445">
    <property type="entry name" value="(Trans)glycosidases"/>
    <property type="match status" value="1"/>
</dbReference>
<dbReference type="PANTHER" id="PTHR11452:SF75">
    <property type="entry name" value="ALPHA-GALACTOSIDASE MEL1"/>
    <property type="match status" value="1"/>
</dbReference>
<dbReference type="PANTHER" id="PTHR11452">
    <property type="entry name" value="ALPHA-GALACTOSIDASE/ALPHA-N-ACETYLGALACTOSAMINIDASE"/>
    <property type="match status" value="1"/>
</dbReference>
<evidence type="ECO:0000256" key="2">
    <source>
        <dbReference type="ARBA" id="ARBA00022729"/>
    </source>
</evidence>
<dbReference type="SUPFAM" id="SSF89372">
    <property type="entry name" value="Fucose-specific lectin"/>
    <property type="match status" value="1"/>
</dbReference>
<sequence>MALATAPGTGLTILAGAVPAAAAVSPTDGLAKTPPMGWNDWNTFNCDVSEKLIKETADVIVSSGLKAAGYEYVNIDDCWMAPQRDASGNLKADPVKFPSGIKAVADYVHAKGLKLGIYQSASTNTCKGLPGSLGYEKQDAKSFAAWEVDFLKYDNCWHTQGVAAQQRFTAMRDALRAAGRPIVYSMSNYGLDGVTSWGPSTGHMWRTEDDILLDWKSVLTNYRSNVGLASIGGPGGWNDPDMLQVGRGLTYEQDKSHFSLWAQMAAPLIAGNDLRSASTQTLSILGNRKVIAVDQDPLGRQGVRISSQGGLDVLAKPLANGDVSVVLFNSTDAPARISTTAARAGLPAAASYTLDDLWADTLRTTTGSISADVPAHGVVMYRVSAAVPDSVTLAAGGDGTLWNRTGVFDTNHYGAGWTRAGGTEMTRLTSTGTGRTVRYYGVAGGRVYGQDLDTGTGAWSGWHELPGGATGVRDISAARVGNVVHLQIAGWDGSMWSQTADYDAGRFNPQWTLVPSAGKTDLTALASVASGTLVRVYGVAYGRVYGQDLNTVTGAWSGWQELPGGATGVKDIAASLVGTTVHLQIIGGDGALWTQTGDYNAGRFNPAWTSGGGSGLKRLTSTTEGTNVHVYATTADGVRHTGLNTRNGSWTAWQQLPGEAIALADLTASTTAD</sequence>
<evidence type="ECO:0000256" key="6">
    <source>
        <dbReference type="SAM" id="SignalP"/>
    </source>
</evidence>
<keyword evidence="5" id="KW-1015">Disulfide bond</keyword>
<feature type="chain" id="PRO_5024964977" description="Alpha-galactosidase" evidence="6">
    <location>
        <begin position="23"/>
        <end position="673"/>
    </location>
</feature>
<dbReference type="InterPro" id="IPR000111">
    <property type="entry name" value="Glyco_hydro_27/36_CS"/>
</dbReference>
<dbReference type="GO" id="GO:0005975">
    <property type="term" value="P:carbohydrate metabolic process"/>
    <property type="evidence" value="ECO:0007669"/>
    <property type="project" value="InterPro"/>
</dbReference>
<dbReference type="SUPFAM" id="SSF51011">
    <property type="entry name" value="Glycosyl hydrolase domain"/>
    <property type="match status" value="1"/>
</dbReference>
<evidence type="ECO:0000259" key="7">
    <source>
        <dbReference type="Pfam" id="PF17801"/>
    </source>
</evidence>
<dbReference type="PRINTS" id="PR00740">
    <property type="entry name" value="GLHYDRLASE27"/>
</dbReference>
<evidence type="ECO:0000256" key="3">
    <source>
        <dbReference type="ARBA" id="ARBA00022801"/>
    </source>
</evidence>
<dbReference type="EMBL" id="CP029190">
    <property type="protein sequence ID" value="QES52835.1"/>
    <property type="molecule type" value="Genomic_DNA"/>
</dbReference>
<feature type="signal peptide" evidence="6">
    <location>
        <begin position="1"/>
        <end position="22"/>
    </location>
</feature>
<gene>
    <name evidence="8" type="ORF">DEJ50_33140</name>
</gene>
<dbReference type="GO" id="GO:0004557">
    <property type="term" value="F:alpha-galactosidase activity"/>
    <property type="evidence" value="ECO:0007669"/>
    <property type="project" value="UniProtKB-EC"/>
</dbReference>
<organism evidence="8 9">
    <name type="scientific">Streptomyces venezuelae</name>
    <dbReference type="NCBI Taxonomy" id="54571"/>
    <lineage>
        <taxon>Bacteria</taxon>
        <taxon>Bacillati</taxon>
        <taxon>Actinomycetota</taxon>
        <taxon>Actinomycetes</taxon>
        <taxon>Kitasatosporales</taxon>
        <taxon>Streptomycetaceae</taxon>
        <taxon>Streptomyces</taxon>
    </lineage>
</organism>
<keyword evidence="3 5" id="KW-0378">Hydrolase</keyword>
<name>A0A5P2DCD5_STRVZ</name>
<evidence type="ECO:0000313" key="9">
    <source>
        <dbReference type="Proteomes" id="UP000325211"/>
    </source>
</evidence>
<dbReference type="Proteomes" id="UP000325211">
    <property type="component" value="Chromosome"/>
</dbReference>
<dbReference type="Gene3D" id="2.60.40.1180">
    <property type="entry name" value="Golgi alpha-mannosidase II"/>
    <property type="match status" value="1"/>
</dbReference>
<dbReference type="CDD" id="cd14792">
    <property type="entry name" value="GH27"/>
    <property type="match status" value="1"/>
</dbReference>
<keyword evidence="4 5" id="KW-0326">Glycosidase</keyword>
<dbReference type="Gene3D" id="3.20.20.70">
    <property type="entry name" value="Aldolase class I"/>
    <property type="match status" value="1"/>
</dbReference>
<evidence type="ECO:0000256" key="4">
    <source>
        <dbReference type="ARBA" id="ARBA00023295"/>
    </source>
</evidence>
<proteinExistence type="inferred from homology"/>
<dbReference type="InterPro" id="IPR041233">
    <property type="entry name" value="Melibiase_C"/>
</dbReference>
<dbReference type="Pfam" id="PF16499">
    <property type="entry name" value="Melibiase_2"/>
    <property type="match status" value="1"/>
</dbReference>
<dbReference type="InterPro" id="IPR002241">
    <property type="entry name" value="Glyco_hydro_27"/>
</dbReference>
<dbReference type="EC" id="3.2.1.22" evidence="5"/>
<dbReference type="InterPro" id="IPR017853">
    <property type="entry name" value="GH"/>
</dbReference>
<dbReference type="AlphaFoldDB" id="A0A5P2DCD5"/>
<reference evidence="8 9" key="1">
    <citation type="submission" date="2018-05" db="EMBL/GenBank/DDBJ databases">
        <title>Streptomyces venezuelae.</title>
        <authorList>
            <person name="Kim W."/>
            <person name="Lee N."/>
            <person name="Cho B.-K."/>
        </authorList>
    </citation>
    <scope>NUCLEOTIDE SEQUENCE [LARGE SCALE GENOMIC DNA]</scope>
    <source>
        <strain evidence="8 9">ATCC 21782</strain>
    </source>
</reference>
<comment type="catalytic activity">
    <reaction evidence="5">
        <text>Hydrolysis of terminal, non-reducing alpha-D-galactose residues in alpha-D-galactosides, including galactose oligosaccharides, galactomannans and galactolipids.</text>
        <dbReference type="EC" id="3.2.1.22"/>
    </reaction>
</comment>
<dbReference type="InterPro" id="IPR013780">
    <property type="entry name" value="Glyco_hydro_b"/>
</dbReference>
<comment type="similarity">
    <text evidence="1 5">Belongs to the glycosyl hydrolase 27 family.</text>
</comment>
<evidence type="ECO:0000256" key="5">
    <source>
        <dbReference type="RuleBase" id="RU361168"/>
    </source>
</evidence>
<accession>A0A5P2DCD5</accession>
<keyword evidence="2 6" id="KW-0732">Signal</keyword>
<dbReference type="Pfam" id="PF17801">
    <property type="entry name" value="Melibiase_C"/>
    <property type="match status" value="1"/>
</dbReference>
<feature type="domain" description="Alpha galactosidase C-terminal" evidence="7">
    <location>
        <begin position="308"/>
        <end position="383"/>
    </location>
</feature>
<dbReference type="FunFam" id="3.20.20.70:FF:000197">
    <property type="entry name" value="Alpha-galactosidase"/>
    <property type="match status" value="1"/>
</dbReference>
<dbReference type="InterPro" id="IPR013785">
    <property type="entry name" value="Aldolase_TIM"/>
</dbReference>
<dbReference type="PROSITE" id="PS00512">
    <property type="entry name" value="ALPHA_GALACTOSIDASE"/>
    <property type="match status" value="1"/>
</dbReference>
<evidence type="ECO:0000313" key="8">
    <source>
        <dbReference type="EMBL" id="QES52835.1"/>
    </source>
</evidence>
<evidence type="ECO:0000256" key="1">
    <source>
        <dbReference type="ARBA" id="ARBA00009743"/>
    </source>
</evidence>
<protein>
    <recommendedName>
        <fullName evidence="5">Alpha-galactosidase</fullName>
        <ecNumber evidence="5">3.2.1.22</ecNumber>
    </recommendedName>
    <alternativeName>
        <fullName evidence="5">Melibiase</fullName>
    </alternativeName>
</protein>
<dbReference type="OrthoDB" id="9807519at2"/>